<dbReference type="InterPro" id="IPR042099">
    <property type="entry name" value="ANL_N_sf"/>
</dbReference>
<evidence type="ECO:0000259" key="2">
    <source>
        <dbReference type="Pfam" id="PF13193"/>
    </source>
</evidence>
<dbReference type="PROSITE" id="PS00455">
    <property type="entry name" value="AMP_BINDING"/>
    <property type="match status" value="1"/>
</dbReference>
<dbReference type="Pfam" id="PF00501">
    <property type="entry name" value="AMP-binding"/>
    <property type="match status" value="1"/>
</dbReference>
<comment type="caution">
    <text evidence="3">The sequence shown here is derived from an EMBL/GenBank/DDBJ whole genome shotgun (WGS) entry which is preliminary data.</text>
</comment>
<dbReference type="SUPFAM" id="SSF56801">
    <property type="entry name" value="Acetyl-CoA synthetase-like"/>
    <property type="match status" value="1"/>
</dbReference>
<protein>
    <submittedName>
        <fullName evidence="3">ATP-dependent acyl-CoA ligase</fullName>
    </submittedName>
</protein>
<organism evidence="3 4">
    <name type="scientific">Amycolatopsis deserti</name>
    <dbReference type="NCBI Taxonomy" id="185696"/>
    <lineage>
        <taxon>Bacteria</taxon>
        <taxon>Bacillati</taxon>
        <taxon>Actinomycetota</taxon>
        <taxon>Actinomycetes</taxon>
        <taxon>Pseudonocardiales</taxon>
        <taxon>Pseudonocardiaceae</taxon>
        <taxon>Amycolatopsis</taxon>
    </lineage>
</organism>
<evidence type="ECO:0000313" key="4">
    <source>
        <dbReference type="Proteomes" id="UP000605897"/>
    </source>
</evidence>
<keyword evidence="3" id="KW-0436">Ligase</keyword>
<dbReference type="Proteomes" id="UP000605897">
    <property type="component" value="Unassembled WGS sequence"/>
</dbReference>
<sequence>MDWWSATVPSPEECVLGPLLRRHARERGDAVHAVFQDGSRWTYAETWRAANAVARRLAALGVQPGDRVLSWLPNGPDALRVWYGANLLGAIYMPLNPAYRGGLLQHAIRLSGARVMVAHPDLVPRLATLDGGQLDHVVPLTSREWTDDGPEVVPEAPVQPWDPYAIILTSGTTGPSKGVVCSYTHVATTAAAAFDERFGEQDRYMINLPLFHAGGTIGCYAALLKGASIAVVDRFDTARFWDVVRTTGTTHVTLLGVMATFLAKQPSAPGDRDHPLRHVFMVPLNDDVAGFAARFGVRVTALFNMTETSIPIISEDDPKTPATCGRVRRGVQARLVDQFDREVPDGETGELVLRTDRPWAMNSGYWGMPEATARAWRNGWFHTGDAFRRSPDGEYFFVDRVKDAIRRRGENISSFDVEAEIVAHPAVREAAVVAVPSPHGEDDVLAVVAPVDGATIDPAELLGFLSDRMAHFMVPRYIRLLDELPKTPTSKIEKHRLRAAGVTADTWDREAAGVRVRQERIGGHQTAAS</sequence>
<dbReference type="PANTHER" id="PTHR43767:SF1">
    <property type="entry name" value="NONRIBOSOMAL PEPTIDE SYNTHASE PES1 (EUROFUNG)-RELATED"/>
    <property type="match status" value="1"/>
</dbReference>
<dbReference type="InterPro" id="IPR025110">
    <property type="entry name" value="AMP-bd_C"/>
</dbReference>
<reference evidence="4" key="1">
    <citation type="journal article" date="2019" name="Int. J. Syst. Evol. Microbiol.">
        <title>The Global Catalogue of Microorganisms (GCM) 10K type strain sequencing project: providing services to taxonomists for standard genome sequencing and annotation.</title>
        <authorList>
            <consortium name="The Broad Institute Genomics Platform"/>
            <consortium name="The Broad Institute Genome Sequencing Center for Infectious Disease"/>
            <person name="Wu L."/>
            <person name="Ma J."/>
        </authorList>
    </citation>
    <scope>NUCLEOTIDE SEQUENCE [LARGE SCALE GENOMIC DNA]</scope>
    <source>
        <strain evidence="4">CGMCC 4.7677</strain>
    </source>
</reference>
<keyword evidence="4" id="KW-1185">Reference proteome</keyword>
<evidence type="ECO:0000259" key="1">
    <source>
        <dbReference type="Pfam" id="PF00501"/>
    </source>
</evidence>
<dbReference type="PANTHER" id="PTHR43767">
    <property type="entry name" value="LONG-CHAIN-FATTY-ACID--COA LIGASE"/>
    <property type="match status" value="1"/>
</dbReference>
<dbReference type="Gene3D" id="3.30.300.30">
    <property type="match status" value="1"/>
</dbReference>
<dbReference type="Gene3D" id="3.40.50.12780">
    <property type="entry name" value="N-terminal domain of ligase-like"/>
    <property type="match status" value="1"/>
</dbReference>
<dbReference type="InterPro" id="IPR020845">
    <property type="entry name" value="AMP-binding_CS"/>
</dbReference>
<dbReference type="InterPro" id="IPR045851">
    <property type="entry name" value="AMP-bd_C_sf"/>
</dbReference>
<dbReference type="EMBL" id="BNAU01000001">
    <property type="protein sequence ID" value="GHE75683.1"/>
    <property type="molecule type" value="Genomic_DNA"/>
</dbReference>
<dbReference type="Pfam" id="PF13193">
    <property type="entry name" value="AMP-binding_C"/>
    <property type="match status" value="1"/>
</dbReference>
<name>A0ABQ3IAA3_9PSEU</name>
<dbReference type="GO" id="GO:0016874">
    <property type="term" value="F:ligase activity"/>
    <property type="evidence" value="ECO:0007669"/>
    <property type="project" value="UniProtKB-KW"/>
</dbReference>
<dbReference type="InterPro" id="IPR050237">
    <property type="entry name" value="ATP-dep_AMP-bd_enzyme"/>
</dbReference>
<dbReference type="InterPro" id="IPR000873">
    <property type="entry name" value="AMP-dep_synth/lig_dom"/>
</dbReference>
<gene>
    <name evidence="3" type="ORF">GCM10017786_00550</name>
</gene>
<feature type="domain" description="AMP-dependent synthetase/ligase" evidence="1">
    <location>
        <begin position="20"/>
        <end position="366"/>
    </location>
</feature>
<feature type="domain" description="AMP-binding enzyme C-terminal" evidence="2">
    <location>
        <begin position="417"/>
        <end position="491"/>
    </location>
</feature>
<accession>A0ABQ3IAA3</accession>
<dbReference type="RefSeq" id="WP_191242454.1">
    <property type="nucleotide sequence ID" value="NZ_BNAU01000001.1"/>
</dbReference>
<proteinExistence type="predicted"/>
<evidence type="ECO:0000313" key="3">
    <source>
        <dbReference type="EMBL" id="GHE75683.1"/>
    </source>
</evidence>